<dbReference type="GO" id="GO:0061605">
    <property type="term" value="F:molybdopterin-synthase adenylyltransferase activity"/>
    <property type="evidence" value="ECO:0007669"/>
    <property type="project" value="UniProtKB-EC"/>
</dbReference>
<sequence length="374" mass="40767">MLSTEEKARYARHFTLSQVGLEGQQKLKDSSVLCIGAGGLGSPAALYLAAAGVGRIGLVDADVVELSNLQRQILHGQSTLGMSKLESATTRLSDINPHVQVEQHPVNFTAENAMEIAKDYDIILDGTDNFPTRYLSNDVSVLLKKPNIYASIFRFEGQLSVFAPHLGGPCYRCMLPQPPDPGSVPSCAEAGVLGVLPGIIGSMQAMEAIKILLDVGEPPLGRLLHYDALHTRFREFKLKRDPQCALCGDHPTITQLVNYQNFCGMPDSNQETNQPGEISVEELKQRLENGFDGTLIDVRETWEHDVANIPEAKLIPLATVPSHIPTLKELGLDAEIIIHCKAGMRSDRACEFLRGEGFTNVTNVAGGMDAWLKL</sequence>
<comment type="function">
    <text evidence="6">Catalyzes the adenylation by ATP of the carboxyl group of the C-terminal glycine of sulfur carrier protein MoaD.</text>
</comment>
<dbReference type="GO" id="GO:0005829">
    <property type="term" value="C:cytosol"/>
    <property type="evidence" value="ECO:0007669"/>
    <property type="project" value="TreeGrafter"/>
</dbReference>
<evidence type="ECO:0000313" key="15">
    <source>
        <dbReference type="Proteomes" id="UP000634206"/>
    </source>
</evidence>
<dbReference type="GO" id="GO:0008146">
    <property type="term" value="F:sulfotransferase activity"/>
    <property type="evidence" value="ECO:0007669"/>
    <property type="project" value="TreeGrafter"/>
</dbReference>
<dbReference type="Pfam" id="PF00581">
    <property type="entry name" value="Rhodanese"/>
    <property type="match status" value="1"/>
</dbReference>
<dbReference type="Gene3D" id="3.40.50.720">
    <property type="entry name" value="NAD(P)-binding Rossmann-like Domain"/>
    <property type="match status" value="1"/>
</dbReference>
<dbReference type="EC" id="2.7.7.80" evidence="8"/>
<reference evidence="14" key="1">
    <citation type="submission" date="2021-01" db="EMBL/GenBank/DDBJ databases">
        <title>Modified the classification status of verrucomicrobia.</title>
        <authorList>
            <person name="Feng X."/>
        </authorList>
    </citation>
    <scope>NUCLEOTIDE SEQUENCE</scope>
    <source>
        <strain evidence="14">5K15</strain>
    </source>
</reference>
<gene>
    <name evidence="14" type="primary">moeB</name>
    <name evidence="14" type="ORF">JIN83_12210</name>
</gene>
<keyword evidence="14" id="KW-0548">Nucleotidyltransferase</keyword>
<dbReference type="PANTHER" id="PTHR10953:SF102">
    <property type="entry name" value="ADENYLYLTRANSFERASE AND SULFURTRANSFERASE MOCS3"/>
    <property type="match status" value="1"/>
</dbReference>
<evidence type="ECO:0000256" key="10">
    <source>
        <dbReference type="ARBA" id="ARBA00075110"/>
    </source>
</evidence>
<evidence type="ECO:0000256" key="3">
    <source>
        <dbReference type="ARBA" id="ARBA00022741"/>
    </source>
</evidence>
<dbReference type="PROSITE" id="PS50206">
    <property type="entry name" value="RHODANESE_3"/>
    <property type="match status" value="1"/>
</dbReference>
<evidence type="ECO:0000256" key="7">
    <source>
        <dbReference type="ARBA" id="ARBA00063809"/>
    </source>
</evidence>
<dbReference type="FunFam" id="3.40.50.720:FF:000033">
    <property type="entry name" value="Adenylyltransferase and sulfurtransferase MOCS3"/>
    <property type="match status" value="1"/>
</dbReference>
<comment type="subunit">
    <text evidence="7">Homodimer. Forms a stable heterotetrameric complex of 2 MoeB and 2 MoaD during adenylation of MoaD.</text>
</comment>
<keyword evidence="2" id="KW-0808">Transferase</keyword>
<dbReference type="InterPro" id="IPR045886">
    <property type="entry name" value="ThiF/MoeB/HesA"/>
</dbReference>
<dbReference type="InterPro" id="IPR001763">
    <property type="entry name" value="Rhodanese-like_dom"/>
</dbReference>
<dbReference type="EMBL" id="JAENIG010000008">
    <property type="protein sequence ID" value="MBK1855729.1"/>
    <property type="molecule type" value="Genomic_DNA"/>
</dbReference>
<dbReference type="CDD" id="cd00757">
    <property type="entry name" value="ThiF_MoeB_HesA_family"/>
    <property type="match status" value="1"/>
</dbReference>
<evidence type="ECO:0000256" key="4">
    <source>
        <dbReference type="ARBA" id="ARBA00022840"/>
    </source>
</evidence>
<keyword evidence="4" id="KW-0067">ATP-binding</keyword>
<proteinExistence type="inferred from homology"/>
<dbReference type="GO" id="GO:0008641">
    <property type="term" value="F:ubiquitin-like modifier activating enzyme activity"/>
    <property type="evidence" value="ECO:0007669"/>
    <property type="project" value="InterPro"/>
</dbReference>
<dbReference type="Proteomes" id="UP000634206">
    <property type="component" value="Unassembled WGS sequence"/>
</dbReference>
<dbReference type="InterPro" id="IPR000594">
    <property type="entry name" value="ThiF_NAD_FAD-bd"/>
</dbReference>
<dbReference type="PANTHER" id="PTHR10953">
    <property type="entry name" value="UBIQUITIN-ACTIVATING ENZYME E1"/>
    <property type="match status" value="1"/>
</dbReference>
<protein>
    <recommendedName>
        <fullName evidence="9">Molybdopterin-synthase adenylyltransferase</fullName>
        <ecNumber evidence="8">2.7.7.80</ecNumber>
    </recommendedName>
    <alternativeName>
        <fullName evidence="12">MoaD protein adenylase</fullName>
    </alternativeName>
    <alternativeName>
        <fullName evidence="10">Molybdopterin-converting factor subunit 1 adenylase</fullName>
    </alternativeName>
    <alternativeName>
        <fullName evidence="11">Sulfur carrier protein MoaD adenylyltransferase</fullName>
    </alternativeName>
</protein>
<dbReference type="InterPro" id="IPR035985">
    <property type="entry name" value="Ubiquitin-activating_enz"/>
</dbReference>
<dbReference type="SUPFAM" id="SSF69572">
    <property type="entry name" value="Activating enzymes of the ubiquitin-like proteins"/>
    <property type="match status" value="1"/>
</dbReference>
<dbReference type="InterPro" id="IPR036873">
    <property type="entry name" value="Rhodanese-like_dom_sf"/>
</dbReference>
<dbReference type="AlphaFoldDB" id="A0AAE2SF13"/>
<evidence type="ECO:0000256" key="5">
    <source>
        <dbReference type="ARBA" id="ARBA00052218"/>
    </source>
</evidence>
<evidence type="ECO:0000313" key="14">
    <source>
        <dbReference type="EMBL" id="MBK1855729.1"/>
    </source>
</evidence>
<dbReference type="NCBIfam" id="NF004281">
    <property type="entry name" value="PRK05690.1"/>
    <property type="match status" value="1"/>
</dbReference>
<name>A0AAE2SF13_9BACT</name>
<evidence type="ECO:0000256" key="6">
    <source>
        <dbReference type="ARBA" id="ARBA00055169"/>
    </source>
</evidence>
<dbReference type="SMART" id="SM00450">
    <property type="entry name" value="RHOD"/>
    <property type="match status" value="1"/>
</dbReference>
<comment type="caution">
    <text evidence="14">The sequence shown here is derived from an EMBL/GenBank/DDBJ whole genome shotgun (WGS) entry which is preliminary data.</text>
</comment>
<evidence type="ECO:0000256" key="12">
    <source>
        <dbReference type="ARBA" id="ARBA00078531"/>
    </source>
</evidence>
<dbReference type="GO" id="GO:0005524">
    <property type="term" value="F:ATP binding"/>
    <property type="evidence" value="ECO:0007669"/>
    <property type="project" value="UniProtKB-KW"/>
</dbReference>
<dbReference type="GO" id="GO:0004792">
    <property type="term" value="F:thiosulfate-cyanide sulfurtransferase activity"/>
    <property type="evidence" value="ECO:0007669"/>
    <property type="project" value="TreeGrafter"/>
</dbReference>
<evidence type="ECO:0000256" key="9">
    <source>
        <dbReference type="ARBA" id="ARBA00073635"/>
    </source>
</evidence>
<feature type="domain" description="Rhodanese" evidence="13">
    <location>
        <begin position="289"/>
        <end position="373"/>
    </location>
</feature>
<dbReference type="RefSeq" id="WP_309490342.1">
    <property type="nucleotide sequence ID" value="NZ_JAENIG010000008.1"/>
</dbReference>
<dbReference type="Pfam" id="PF00899">
    <property type="entry name" value="ThiF"/>
    <property type="match status" value="1"/>
</dbReference>
<comment type="catalytic activity">
    <reaction evidence="5">
        <text>[molybdopterin-synthase sulfur-carrier protein]-C-terminal Gly-Gly + ATP + H(+) = [molybdopterin-synthase sulfur-carrier protein]-C-terminal Gly-Gly-AMP + diphosphate</text>
        <dbReference type="Rhea" id="RHEA:43616"/>
        <dbReference type="Rhea" id="RHEA-COMP:12159"/>
        <dbReference type="Rhea" id="RHEA-COMP:12202"/>
        <dbReference type="ChEBI" id="CHEBI:15378"/>
        <dbReference type="ChEBI" id="CHEBI:30616"/>
        <dbReference type="ChEBI" id="CHEBI:33019"/>
        <dbReference type="ChEBI" id="CHEBI:90618"/>
        <dbReference type="ChEBI" id="CHEBI:90778"/>
        <dbReference type="EC" id="2.7.7.80"/>
    </reaction>
</comment>
<dbReference type="Gene3D" id="3.40.250.10">
    <property type="entry name" value="Rhodanese-like domain"/>
    <property type="match status" value="1"/>
</dbReference>
<organism evidence="14 15">
    <name type="scientific">Oceaniferula flava</name>
    <dbReference type="NCBI Taxonomy" id="2800421"/>
    <lineage>
        <taxon>Bacteria</taxon>
        <taxon>Pseudomonadati</taxon>
        <taxon>Verrucomicrobiota</taxon>
        <taxon>Verrucomicrobiia</taxon>
        <taxon>Verrucomicrobiales</taxon>
        <taxon>Verrucomicrobiaceae</taxon>
        <taxon>Oceaniferula</taxon>
    </lineage>
</organism>
<evidence type="ECO:0000256" key="1">
    <source>
        <dbReference type="ARBA" id="ARBA00009919"/>
    </source>
</evidence>
<keyword evidence="15" id="KW-1185">Reference proteome</keyword>
<keyword evidence="3" id="KW-0547">Nucleotide-binding</keyword>
<evidence type="ECO:0000259" key="13">
    <source>
        <dbReference type="PROSITE" id="PS50206"/>
    </source>
</evidence>
<comment type="similarity">
    <text evidence="1">Belongs to the HesA/MoeB/ThiF family.</text>
</comment>
<accession>A0AAE2SF13</accession>
<evidence type="ECO:0000256" key="11">
    <source>
        <dbReference type="ARBA" id="ARBA00075328"/>
    </source>
</evidence>
<evidence type="ECO:0000256" key="2">
    <source>
        <dbReference type="ARBA" id="ARBA00022679"/>
    </source>
</evidence>
<evidence type="ECO:0000256" key="8">
    <source>
        <dbReference type="ARBA" id="ARBA00066884"/>
    </source>
</evidence>